<organism evidence="2 3">
    <name type="scientific">Ectopseudomonas mendocina</name>
    <name type="common">Pseudomonas mendocina</name>
    <dbReference type="NCBI Taxonomy" id="300"/>
    <lineage>
        <taxon>Bacteria</taxon>
        <taxon>Pseudomonadati</taxon>
        <taxon>Pseudomonadota</taxon>
        <taxon>Gammaproteobacteria</taxon>
        <taxon>Pseudomonadales</taxon>
        <taxon>Pseudomonadaceae</taxon>
        <taxon>Ectopseudomonas</taxon>
    </lineage>
</organism>
<gene>
    <name evidence="2" type="ORF">C7A17_20250</name>
</gene>
<accession>A0A2R3QT73</accession>
<keyword evidence="1" id="KW-0812">Transmembrane</keyword>
<dbReference type="STRING" id="1001585.MDS_2727"/>
<feature type="transmembrane region" description="Helical" evidence="1">
    <location>
        <begin position="16"/>
        <end position="35"/>
    </location>
</feature>
<evidence type="ECO:0008006" key="4">
    <source>
        <dbReference type="Google" id="ProtNLM"/>
    </source>
</evidence>
<name>A0A2R3QT73_ECTME</name>
<evidence type="ECO:0000313" key="3">
    <source>
        <dbReference type="Proteomes" id="UP000238327"/>
    </source>
</evidence>
<evidence type="ECO:0000313" key="2">
    <source>
        <dbReference type="EMBL" id="AVO54991.1"/>
    </source>
</evidence>
<evidence type="ECO:0000256" key="1">
    <source>
        <dbReference type="SAM" id="Phobius"/>
    </source>
</evidence>
<dbReference type="AlphaFoldDB" id="A0A2R3QT73"/>
<keyword evidence="1" id="KW-0472">Membrane</keyword>
<dbReference type="OrthoDB" id="8449931at2"/>
<dbReference type="Pfam" id="PF19659">
    <property type="entry name" value="DUF6162"/>
    <property type="match status" value="1"/>
</dbReference>
<dbReference type="Proteomes" id="UP000238327">
    <property type="component" value="Chromosome"/>
</dbReference>
<dbReference type="RefSeq" id="WP_106739744.1">
    <property type="nucleotide sequence ID" value="NZ_CP027657.1"/>
</dbReference>
<dbReference type="InterPro" id="IPR046160">
    <property type="entry name" value="DUF6162"/>
</dbReference>
<sequence length="188" mass="20597">MSVQVIRPAGAGHETLYVFLVALAIVLLAGAVVMWRAEPEQSVAIAADQFDARRDLNAAEQGIHTDLLVALDEIHLYQEEEQALPEPQFLAEEGFPPFIADASAANRGSHAWQLLQTDAHAAYFGRSTAEAVAGSFLLRLDGDNTSVWLNRVALTEAPKDLRDQALTDDGWRQVASQFDAGVTRQHRH</sequence>
<proteinExistence type="predicted"/>
<dbReference type="EMBL" id="CP027657">
    <property type="protein sequence ID" value="AVO54991.1"/>
    <property type="molecule type" value="Genomic_DNA"/>
</dbReference>
<keyword evidence="1" id="KW-1133">Transmembrane helix</keyword>
<protein>
    <recommendedName>
        <fullName evidence="4">Periplasmic protein</fullName>
    </recommendedName>
</protein>
<reference evidence="2 3" key="1">
    <citation type="submission" date="2018-03" db="EMBL/GenBank/DDBJ databases">
        <title>Complete genome sequence and methylome analysis of Pseudomonas mendocina NEB 698.</title>
        <authorList>
            <person name="Morgan R.D."/>
        </authorList>
    </citation>
    <scope>NUCLEOTIDE SEQUENCE [LARGE SCALE GENOMIC DNA]</scope>
    <source>
        <strain evidence="2 3">NEB698</strain>
    </source>
</reference>